<feature type="transmembrane region" description="Helical" evidence="1">
    <location>
        <begin position="13"/>
        <end position="33"/>
    </location>
</feature>
<evidence type="ECO:0000313" key="2">
    <source>
        <dbReference type="EMBL" id="PKA14860.1"/>
    </source>
</evidence>
<accession>A0ABX4PGV7</accession>
<name>A0ABX4PGV7_9LEPT</name>
<keyword evidence="1" id="KW-0472">Membrane</keyword>
<evidence type="ECO:0000313" key="3">
    <source>
        <dbReference type="Proteomes" id="UP000231857"/>
    </source>
</evidence>
<feature type="transmembrane region" description="Helical" evidence="1">
    <location>
        <begin position="116"/>
        <end position="141"/>
    </location>
</feature>
<gene>
    <name evidence="2" type="ORF">CH363_16765</name>
</gene>
<keyword evidence="1" id="KW-0812">Transmembrane</keyword>
<keyword evidence="3" id="KW-1185">Reference proteome</keyword>
<organism evidence="2 3">
    <name type="scientific">Leptospira haakeii</name>
    <dbReference type="NCBI Taxonomy" id="2023198"/>
    <lineage>
        <taxon>Bacteria</taxon>
        <taxon>Pseudomonadati</taxon>
        <taxon>Spirochaetota</taxon>
        <taxon>Spirochaetia</taxon>
        <taxon>Leptospirales</taxon>
        <taxon>Leptospiraceae</taxon>
        <taxon>Leptospira</taxon>
    </lineage>
</organism>
<proteinExistence type="predicted"/>
<feature type="transmembrane region" description="Helical" evidence="1">
    <location>
        <begin position="45"/>
        <end position="66"/>
    </location>
</feature>
<keyword evidence="1" id="KW-1133">Transmembrane helix</keyword>
<dbReference type="Proteomes" id="UP000231857">
    <property type="component" value="Unassembled WGS sequence"/>
</dbReference>
<evidence type="ECO:0000256" key="1">
    <source>
        <dbReference type="SAM" id="Phobius"/>
    </source>
</evidence>
<dbReference type="RefSeq" id="WP_100725344.1">
    <property type="nucleotide sequence ID" value="NZ_NPEG01000024.1"/>
</dbReference>
<sequence>MILAHTLQIRPEIFAYLYIIFKIPINFWIAGYYKKYYESKKENRTLQSVILSIFDFSFFIILSFLLNHSNEYEIGVTALSYFLIKIISLSISVFLLNPSESIDKKSGLDRASSIVIGLLASTAGDMIISVPAFTAAFLYSIS</sequence>
<dbReference type="EMBL" id="NPEI01000012">
    <property type="protein sequence ID" value="PKA14860.1"/>
    <property type="molecule type" value="Genomic_DNA"/>
</dbReference>
<reference evidence="2 3" key="1">
    <citation type="submission" date="2017-07" db="EMBL/GenBank/DDBJ databases">
        <title>Leptospira spp. isolated from tropical soils.</title>
        <authorList>
            <person name="Thibeaux R."/>
            <person name="Iraola G."/>
            <person name="Ferres I."/>
            <person name="Bierque E."/>
            <person name="Girault D."/>
            <person name="Soupe-Gilbert M.-E."/>
            <person name="Picardeau M."/>
            <person name="Goarant C."/>
        </authorList>
    </citation>
    <scope>NUCLEOTIDE SEQUENCE [LARGE SCALE GENOMIC DNA]</scope>
    <source>
        <strain evidence="2 3">ATI7-C-A2</strain>
    </source>
</reference>
<protein>
    <submittedName>
        <fullName evidence="2">Uncharacterized protein</fullName>
    </submittedName>
</protein>
<comment type="caution">
    <text evidence="2">The sequence shown here is derived from an EMBL/GenBank/DDBJ whole genome shotgun (WGS) entry which is preliminary data.</text>
</comment>
<feature type="transmembrane region" description="Helical" evidence="1">
    <location>
        <begin position="78"/>
        <end position="96"/>
    </location>
</feature>